<dbReference type="Gene3D" id="1.10.1060.10">
    <property type="entry name" value="Alpha-helical ferredoxin"/>
    <property type="match status" value="1"/>
</dbReference>
<evidence type="ECO:0000313" key="5">
    <source>
        <dbReference type="EMBL" id="SKC76723.1"/>
    </source>
</evidence>
<dbReference type="GO" id="GO:0051536">
    <property type="term" value="F:iron-sulfur cluster binding"/>
    <property type="evidence" value="ECO:0007669"/>
    <property type="project" value="UniProtKB-KW"/>
</dbReference>
<dbReference type="PROSITE" id="PS51379">
    <property type="entry name" value="4FE4S_FER_2"/>
    <property type="match status" value="2"/>
</dbReference>
<dbReference type="Pfam" id="PF17179">
    <property type="entry name" value="Fer4_22"/>
    <property type="match status" value="1"/>
</dbReference>
<dbReference type="InterPro" id="IPR017896">
    <property type="entry name" value="4Fe4S_Fe-S-bd"/>
</dbReference>
<evidence type="ECO:0000313" key="6">
    <source>
        <dbReference type="Proteomes" id="UP000190285"/>
    </source>
</evidence>
<evidence type="ECO:0000256" key="3">
    <source>
        <dbReference type="ARBA" id="ARBA00023014"/>
    </source>
</evidence>
<evidence type="ECO:0000259" key="4">
    <source>
        <dbReference type="PROSITE" id="PS51379"/>
    </source>
</evidence>
<dbReference type="InterPro" id="IPR017900">
    <property type="entry name" value="4Fe4S_Fe_S_CS"/>
</dbReference>
<dbReference type="AlphaFoldDB" id="A0A1T5LL51"/>
<dbReference type="PANTHER" id="PTHR40447:SF1">
    <property type="entry name" value="ANAEROBIC SULFITE REDUCTASE SUBUNIT A"/>
    <property type="match status" value="1"/>
</dbReference>
<gene>
    <name evidence="5" type="ORF">SAMN02194393_03028</name>
</gene>
<protein>
    <submittedName>
        <fullName evidence="5">4Fe-4S dicluster domain-containing protein</fullName>
    </submittedName>
</protein>
<feature type="domain" description="4Fe-4S ferredoxin-type" evidence="4">
    <location>
        <begin position="231"/>
        <end position="263"/>
    </location>
</feature>
<dbReference type="STRING" id="36842.SAMN02194393_03028"/>
<dbReference type="OrthoDB" id="9795302at2"/>
<proteinExistence type="predicted"/>
<evidence type="ECO:0000256" key="2">
    <source>
        <dbReference type="ARBA" id="ARBA00023004"/>
    </source>
</evidence>
<dbReference type="InterPro" id="IPR009051">
    <property type="entry name" value="Helical_ferredxn"/>
</dbReference>
<dbReference type="SUPFAM" id="SSF46548">
    <property type="entry name" value="alpha-helical ferredoxin"/>
    <property type="match status" value="1"/>
</dbReference>
<keyword evidence="6" id="KW-1185">Reference proteome</keyword>
<accession>A0A1T5LL51</accession>
<dbReference type="EMBL" id="FUZT01000007">
    <property type="protein sequence ID" value="SKC76723.1"/>
    <property type="molecule type" value="Genomic_DNA"/>
</dbReference>
<dbReference type="Proteomes" id="UP000190285">
    <property type="component" value="Unassembled WGS sequence"/>
</dbReference>
<organism evidence="5 6">
    <name type="scientific">Maledivibacter halophilus</name>
    <dbReference type="NCBI Taxonomy" id="36842"/>
    <lineage>
        <taxon>Bacteria</taxon>
        <taxon>Bacillati</taxon>
        <taxon>Bacillota</taxon>
        <taxon>Clostridia</taxon>
        <taxon>Peptostreptococcales</taxon>
        <taxon>Caminicellaceae</taxon>
        <taxon>Maledivibacter</taxon>
    </lineage>
</organism>
<keyword evidence="1" id="KW-0479">Metal-binding</keyword>
<dbReference type="GO" id="GO:0046872">
    <property type="term" value="F:metal ion binding"/>
    <property type="evidence" value="ECO:0007669"/>
    <property type="project" value="UniProtKB-KW"/>
</dbReference>
<sequence>MGLIIKTNEFSNLISALSQLKSKYNIFCPKLEDEVEHYRPLDRVNPKEVEIVEEITFQSKPPLGSIKSFLFPDSETYIKFSRRGDKLEIEEPEKMMPQIILGVKACDVRSLELIDKVFLADPVDTLYREKRDKTVIIAAICTEIGENCSCEDFGICPTEPSADILMYKDNKKEIYLKSNSKKGEKLLEQLMEIGDFKTSEIFPVPAGNGEKKLEERLSPEEIQKRMDEFFDSPLWDNLGMLCLGCGTCTYYCPTCHCYDIRDFNRKDQGVRYRTWDSCMFSNFTNMAGDHNPRPTKKDRIKNRFYHKLNYFVKKHGELSCVGCGRCAELCPVGISINTVIKKIGGKSDEA</sequence>
<name>A0A1T5LL51_9FIRM</name>
<reference evidence="5 6" key="1">
    <citation type="submission" date="2017-02" db="EMBL/GenBank/DDBJ databases">
        <authorList>
            <person name="Peterson S.W."/>
        </authorList>
    </citation>
    <scope>NUCLEOTIDE SEQUENCE [LARGE SCALE GENOMIC DNA]</scope>
    <source>
        <strain evidence="5 6">M1</strain>
    </source>
</reference>
<keyword evidence="2" id="KW-0408">Iron</keyword>
<feature type="domain" description="4Fe-4S ferredoxin-type" evidence="4">
    <location>
        <begin position="310"/>
        <end position="339"/>
    </location>
</feature>
<dbReference type="PROSITE" id="PS00198">
    <property type="entry name" value="4FE4S_FER_1"/>
    <property type="match status" value="1"/>
</dbReference>
<evidence type="ECO:0000256" key="1">
    <source>
        <dbReference type="ARBA" id="ARBA00022723"/>
    </source>
</evidence>
<keyword evidence="3" id="KW-0411">Iron-sulfur</keyword>
<dbReference type="PANTHER" id="PTHR40447">
    <property type="entry name" value="ANAEROBIC SULFITE REDUCTASE SUBUNIT A"/>
    <property type="match status" value="1"/>
</dbReference>
<dbReference type="RefSeq" id="WP_079492713.1">
    <property type="nucleotide sequence ID" value="NZ_FUZT01000007.1"/>
</dbReference>